<dbReference type="PANTHER" id="PTHR11055">
    <property type="entry name" value="BIFUNCTIONAL 3'-PHOSPHOADENOSINE 5'-PHOSPHOSULFATE SYNTHASE"/>
    <property type="match status" value="1"/>
</dbReference>
<evidence type="ECO:0000256" key="10">
    <source>
        <dbReference type="ARBA" id="ARBA00022840"/>
    </source>
</evidence>
<reference evidence="17 18" key="1">
    <citation type="submission" date="2019-02" db="EMBL/GenBank/DDBJ databases">
        <authorList>
            <person name="Manzano-Marin A."/>
            <person name="Manzano-Marin A."/>
        </authorList>
    </citation>
    <scope>NUCLEOTIDE SEQUENCE [LARGE SCALE GENOMIC DNA]</scope>
    <source>
        <strain evidence="17 18">ErCicurtihirsuta</strain>
    </source>
</reference>
<sequence length="201" mass="22947">MIQNNKNLIWHAHPITQKEREKLHGHRSIVLWFTGFSGSGKSTIAGSLEKKLYQMGINSYLLDGDNLRHGLCHDLSFSLHDRKENIRRIGEVAKLMIDAGLIVLTSLISPYHEERKMVRNLIGSESFVEIFIDTPLDICEKRDPKGLYKKARSGALTNFTGIDSEYQAPLKPDIHLDGEKKITVLTNEVLHFLKMRNIIQD</sequence>
<feature type="binding site" evidence="14">
    <location>
        <begin position="35"/>
        <end position="42"/>
    </location>
    <ligand>
        <name>ATP</name>
        <dbReference type="ChEBI" id="CHEBI:30616"/>
    </ligand>
</feature>
<dbReference type="GO" id="GO:0000103">
    <property type="term" value="P:sulfate assimilation"/>
    <property type="evidence" value="ECO:0007669"/>
    <property type="project" value="UniProtKB-UniRule"/>
</dbReference>
<keyword evidence="7 14" id="KW-0808">Transferase</keyword>
<dbReference type="GO" id="GO:0005524">
    <property type="term" value="F:ATP binding"/>
    <property type="evidence" value="ECO:0007669"/>
    <property type="project" value="UniProtKB-UniRule"/>
</dbReference>
<dbReference type="EC" id="2.7.1.25" evidence="5 14"/>
<evidence type="ECO:0000256" key="8">
    <source>
        <dbReference type="ARBA" id="ARBA00022741"/>
    </source>
</evidence>
<comment type="pathway">
    <text evidence="3 14 15">Sulfur metabolism; hydrogen sulfide biosynthesis; sulfite from sulfate: step 2/3.</text>
</comment>
<dbReference type="InterPro" id="IPR059117">
    <property type="entry name" value="APS_kinase_dom"/>
</dbReference>
<evidence type="ECO:0000256" key="13">
    <source>
        <dbReference type="ARBA" id="ARBA00031464"/>
    </source>
</evidence>
<evidence type="ECO:0000259" key="16">
    <source>
        <dbReference type="Pfam" id="PF01583"/>
    </source>
</evidence>
<dbReference type="InterPro" id="IPR002891">
    <property type="entry name" value="APS"/>
</dbReference>
<protein>
    <recommendedName>
        <fullName evidence="6 14">Adenylyl-sulfate kinase</fullName>
        <ecNumber evidence="5 14">2.7.1.25</ecNumber>
    </recommendedName>
    <alternativeName>
        <fullName evidence="12 14">APS kinase</fullName>
    </alternativeName>
    <alternativeName>
        <fullName evidence="13 14">ATP adenosine-5'-phosphosulfate 3'-phosphotransferase</fullName>
    </alternativeName>
    <alternativeName>
        <fullName evidence="11 14">Adenosine-5'-phosphosulfate kinase</fullName>
    </alternativeName>
</protein>
<evidence type="ECO:0000313" key="18">
    <source>
        <dbReference type="Proteomes" id="UP000294364"/>
    </source>
</evidence>
<dbReference type="CDD" id="cd02027">
    <property type="entry name" value="APSK"/>
    <property type="match status" value="1"/>
</dbReference>
<gene>
    <name evidence="14 17" type="primary">cysC</name>
    <name evidence="17" type="ORF">ERCICURT3053_603</name>
</gene>
<dbReference type="RefSeq" id="WP_157992233.1">
    <property type="nucleotide sequence ID" value="NZ_LR217698.1"/>
</dbReference>
<dbReference type="FunFam" id="3.40.50.300:FF:000212">
    <property type="entry name" value="Adenylyl-sulfate kinase"/>
    <property type="match status" value="1"/>
</dbReference>
<dbReference type="NCBIfam" id="TIGR00455">
    <property type="entry name" value="apsK"/>
    <property type="match status" value="1"/>
</dbReference>
<evidence type="ECO:0000256" key="4">
    <source>
        <dbReference type="ARBA" id="ARBA00007008"/>
    </source>
</evidence>
<proteinExistence type="inferred from homology"/>
<dbReference type="SUPFAM" id="SSF52540">
    <property type="entry name" value="P-loop containing nucleoside triphosphate hydrolases"/>
    <property type="match status" value="1"/>
</dbReference>
<evidence type="ECO:0000256" key="1">
    <source>
        <dbReference type="ARBA" id="ARBA00001823"/>
    </source>
</evidence>
<evidence type="ECO:0000256" key="6">
    <source>
        <dbReference type="ARBA" id="ARBA00018163"/>
    </source>
</evidence>
<name>A0A451D014_9GAMM</name>
<evidence type="ECO:0000256" key="12">
    <source>
        <dbReference type="ARBA" id="ARBA00031393"/>
    </source>
</evidence>
<dbReference type="InterPro" id="IPR027417">
    <property type="entry name" value="P-loop_NTPase"/>
</dbReference>
<dbReference type="OrthoDB" id="9804504at2"/>
<evidence type="ECO:0000256" key="15">
    <source>
        <dbReference type="RuleBase" id="RU004347"/>
    </source>
</evidence>
<evidence type="ECO:0000256" key="3">
    <source>
        <dbReference type="ARBA" id="ARBA00004806"/>
    </source>
</evidence>
<feature type="active site" description="Phosphoserine intermediate" evidence="14">
    <location>
        <position position="109"/>
    </location>
</feature>
<dbReference type="GO" id="GO:0070814">
    <property type="term" value="P:hydrogen sulfide biosynthetic process"/>
    <property type="evidence" value="ECO:0007669"/>
    <property type="project" value="UniProtKB-UniRule"/>
</dbReference>
<dbReference type="PANTHER" id="PTHR11055:SF63">
    <property type="entry name" value="ADENYLYL-SULFATE KINASE 1, CHLOROPLASTIC"/>
    <property type="match status" value="1"/>
</dbReference>
<evidence type="ECO:0000256" key="7">
    <source>
        <dbReference type="ARBA" id="ARBA00022679"/>
    </source>
</evidence>
<evidence type="ECO:0000256" key="11">
    <source>
        <dbReference type="ARBA" id="ARBA00029724"/>
    </source>
</evidence>
<evidence type="ECO:0000256" key="2">
    <source>
        <dbReference type="ARBA" id="ARBA00002632"/>
    </source>
</evidence>
<comment type="similarity">
    <text evidence="4 14 15">Belongs to the APS kinase family.</text>
</comment>
<dbReference type="HAMAP" id="MF_00065">
    <property type="entry name" value="Adenylyl_sulf_kinase"/>
    <property type="match status" value="1"/>
</dbReference>
<comment type="catalytic activity">
    <reaction evidence="1 14 15">
        <text>adenosine 5'-phosphosulfate + ATP = 3'-phosphoadenylyl sulfate + ADP + H(+)</text>
        <dbReference type="Rhea" id="RHEA:24152"/>
        <dbReference type="ChEBI" id="CHEBI:15378"/>
        <dbReference type="ChEBI" id="CHEBI:30616"/>
        <dbReference type="ChEBI" id="CHEBI:58243"/>
        <dbReference type="ChEBI" id="CHEBI:58339"/>
        <dbReference type="ChEBI" id="CHEBI:456216"/>
        <dbReference type="EC" id="2.7.1.25"/>
    </reaction>
</comment>
<dbReference type="GO" id="GO:0004020">
    <property type="term" value="F:adenylylsulfate kinase activity"/>
    <property type="evidence" value="ECO:0007669"/>
    <property type="project" value="UniProtKB-UniRule"/>
</dbReference>
<dbReference type="UniPathway" id="UPA00140">
    <property type="reaction ID" value="UER00205"/>
</dbReference>
<keyword evidence="8 14" id="KW-0547">Nucleotide-binding</keyword>
<dbReference type="Gene3D" id="3.40.50.300">
    <property type="entry name" value="P-loop containing nucleotide triphosphate hydrolases"/>
    <property type="match status" value="1"/>
</dbReference>
<organism evidence="17 18">
    <name type="scientific">Candidatus Erwinia haradaeae</name>
    <dbReference type="NCBI Taxonomy" id="1922217"/>
    <lineage>
        <taxon>Bacteria</taxon>
        <taxon>Pseudomonadati</taxon>
        <taxon>Pseudomonadota</taxon>
        <taxon>Gammaproteobacteria</taxon>
        <taxon>Enterobacterales</taxon>
        <taxon>Erwiniaceae</taxon>
        <taxon>Erwinia</taxon>
    </lineage>
</organism>
<dbReference type="EMBL" id="LR217698">
    <property type="protein sequence ID" value="VFP78951.1"/>
    <property type="molecule type" value="Genomic_DNA"/>
</dbReference>
<evidence type="ECO:0000313" key="17">
    <source>
        <dbReference type="EMBL" id="VFP78951.1"/>
    </source>
</evidence>
<evidence type="ECO:0000256" key="14">
    <source>
        <dbReference type="HAMAP-Rule" id="MF_00065"/>
    </source>
</evidence>
<comment type="function">
    <text evidence="2 14 15">Catalyzes the synthesis of activated sulfate.</text>
</comment>
<keyword evidence="9 14" id="KW-0418">Kinase</keyword>
<evidence type="ECO:0000256" key="5">
    <source>
        <dbReference type="ARBA" id="ARBA00012121"/>
    </source>
</evidence>
<dbReference type="AlphaFoldDB" id="A0A451D014"/>
<dbReference type="Proteomes" id="UP000294364">
    <property type="component" value="Chromosome"/>
</dbReference>
<dbReference type="Pfam" id="PF01583">
    <property type="entry name" value="APS_kinase"/>
    <property type="match status" value="1"/>
</dbReference>
<evidence type="ECO:0000256" key="9">
    <source>
        <dbReference type="ARBA" id="ARBA00022777"/>
    </source>
</evidence>
<keyword evidence="14" id="KW-0597">Phosphoprotein</keyword>
<feature type="domain" description="APS kinase" evidence="16">
    <location>
        <begin position="27"/>
        <end position="177"/>
    </location>
</feature>
<keyword evidence="10 14" id="KW-0067">ATP-binding</keyword>
<accession>A0A451D014</accession>
<dbReference type="NCBIfam" id="NF003013">
    <property type="entry name" value="PRK03846.1"/>
    <property type="match status" value="1"/>
</dbReference>